<dbReference type="InterPro" id="IPR000014">
    <property type="entry name" value="PAS"/>
</dbReference>
<sequence>MARQIRKIRAGELAETAYLEEKKRADDPSTSSLLDAMKSLYRLIAIRNDSLQKLNESLESQVADRTQELSKTNSVLLQEQEHLKAAMAQVEITQKKLFESEHKRNEAAKRHMELFLAQIIDGDPVPTFVIDANHRVTHWNRACAAISGEASSDVIGTDFHWRPFYTSQRPTLADLIVNGSLDDQLETYYHGLFRRSKPSPALLRLKDFSRPGTVRSLAIFYSSTTA</sequence>
<dbReference type="Proteomes" id="UP000739411">
    <property type="component" value="Unassembled WGS sequence"/>
</dbReference>
<dbReference type="InterPro" id="IPR013767">
    <property type="entry name" value="PAS_fold"/>
</dbReference>
<dbReference type="EMBL" id="JADJMS010000016">
    <property type="protein sequence ID" value="MBK7415094.1"/>
    <property type="molecule type" value="Genomic_DNA"/>
</dbReference>
<comment type="caution">
    <text evidence="2">The sequence shown here is derived from an EMBL/GenBank/DDBJ whole genome shotgun (WGS) entry which is preliminary data.</text>
</comment>
<evidence type="ECO:0000313" key="2">
    <source>
        <dbReference type="EMBL" id="MBK7415094.1"/>
    </source>
</evidence>
<dbReference type="GO" id="GO:0006355">
    <property type="term" value="P:regulation of DNA-templated transcription"/>
    <property type="evidence" value="ECO:0007669"/>
    <property type="project" value="InterPro"/>
</dbReference>
<feature type="domain" description="PAS" evidence="1">
    <location>
        <begin position="112"/>
        <end position="184"/>
    </location>
</feature>
<organism evidence="2 3">
    <name type="scientific">Candidatus Dechloromonas phosphorivorans</name>
    <dbReference type="NCBI Taxonomy" id="2899244"/>
    <lineage>
        <taxon>Bacteria</taxon>
        <taxon>Pseudomonadati</taxon>
        <taxon>Pseudomonadota</taxon>
        <taxon>Betaproteobacteria</taxon>
        <taxon>Rhodocyclales</taxon>
        <taxon>Azonexaceae</taxon>
        <taxon>Dechloromonas</taxon>
    </lineage>
</organism>
<dbReference type="Pfam" id="PF00989">
    <property type="entry name" value="PAS"/>
    <property type="match status" value="1"/>
</dbReference>
<dbReference type="PROSITE" id="PS50112">
    <property type="entry name" value="PAS"/>
    <property type="match status" value="1"/>
</dbReference>
<proteinExistence type="predicted"/>
<protein>
    <submittedName>
        <fullName evidence="2">PAS domain-containing protein</fullName>
    </submittedName>
</protein>
<dbReference type="SUPFAM" id="SSF55785">
    <property type="entry name" value="PYP-like sensor domain (PAS domain)"/>
    <property type="match status" value="1"/>
</dbReference>
<dbReference type="AlphaFoldDB" id="A0A935K1Y0"/>
<evidence type="ECO:0000313" key="3">
    <source>
        <dbReference type="Proteomes" id="UP000739411"/>
    </source>
</evidence>
<reference evidence="2 3" key="1">
    <citation type="submission" date="2020-10" db="EMBL/GenBank/DDBJ databases">
        <title>Connecting structure to function with the recovery of over 1000 high-quality activated sludge metagenome-assembled genomes encoding full-length rRNA genes using long-read sequencing.</title>
        <authorList>
            <person name="Singleton C.M."/>
            <person name="Petriglieri F."/>
            <person name="Kristensen J.M."/>
            <person name="Kirkegaard R.H."/>
            <person name="Michaelsen T.Y."/>
            <person name="Andersen M.H."/>
            <person name="Karst S.M."/>
            <person name="Dueholm M.S."/>
            <person name="Nielsen P.H."/>
            <person name="Albertsen M."/>
        </authorList>
    </citation>
    <scope>NUCLEOTIDE SEQUENCE [LARGE SCALE GENOMIC DNA]</scope>
    <source>
        <strain evidence="2">EsbW_18-Q3-R4-48_BATAC.463</strain>
    </source>
</reference>
<dbReference type="InterPro" id="IPR035965">
    <property type="entry name" value="PAS-like_dom_sf"/>
</dbReference>
<gene>
    <name evidence="2" type="ORF">IPJ38_08275</name>
</gene>
<name>A0A935K1Y0_9RHOO</name>
<dbReference type="Gene3D" id="3.30.450.20">
    <property type="entry name" value="PAS domain"/>
    <property type="match status" value="1"/>
</dbReference>
<dbReference type="CDD" id="cd00130">
    <property type="entry name" value="PAS"/>
    <property type="match status" value="1"/>
</dbReference>
<evidence type="ECO:0000259" key="1">
    <source>
        <dbReference type="PROSITE" id="PS50112"/>
    </source>
</evidence>
<accession>A0A935K1Y0</accession>